<reference evidence="3 5" key="2">
    <citation type="journal article" date="2013" name="Nature">
        <title>Insights into bilaterian evolution from three spiralian genomes.</title>
        <authorList>
            <person name="Simakov O."/>
            <person name="Marletaz F."/>
            <person name="Cho S.J."/>
            <person name="Edsinger-Gonzales E."/>
            <person name="Havlak P."/>
            <person name="Hellsten U."/>
            <person name="Kuo D.H."/>
            <person name="Larsson T."/>
            <person name="Lv J."/>
            <person name="Arendt D."/>
            <person name="Savage R."/>
            <person name="Osoegawa K."/>
            <person name="de Jong P."/>
            <person name="Grimwood J."/>
            <person name="Chapman J.A."/>
            <person name="Shapiro H."/>
            <person name="Aerts A."/>
            <person name="Otillar R.P."/>
            <person name="Terry A.Y."/>
            <person name="Boore J.L."/>
            <person name="Grigoriev I.V."/>
            <person name="Lindberg D.R."/>
            <person name="Seaver E.C."/>
            <person name="Weisblat D.A."/>
            <person name="Putnam N.H."/>
            <person name="Rokhsar D.S."/>
        </authorList>
    </citation>
    <scope>NUCLEOTIDE SEQUENCE</scope>
    <source>
        <strain evidence="3 5">I ESC-2004</strain>
    </source>
</reference>
<dbReference type="EMBL" id="KB294417">
    <property type="protein sequence ID" value="ELU14575.1"/>
    <property type="molecule type" value="Genomic_DNA"/>
</dbReference>
<dbReference type="Proteomes" id="UP000014760">
    <property type="component" value="Unassembled WGS sequence"/>
</dbReference>
<dbReference type="FunCoup" id="R7VFW0">
    <property type="interactions" value="171"/>
</dbReference>
<dbReference type="SMART" id="SM00743">
    <property type="entry name" value="Agenet"/>
    <property type="match status" value="4"/>
</dbReference>
<dbReference type="HOGENOM" id="CLU_224943_0_0_1"/>
<dbReference type="InterPro" id="IPR035437">
    <property type="entry name" value="SNase_OB-fold_sf"/>
</dbReference>
<feature type="domain" description="Tudor" evidence="2">
    <location>
        <begin position="1752"/>
        <end position="1810"/>
    </location>
</feature>
<evidence type="ECO:0000313" key="3">
    <source>
        <dbReference type="EMBL" id="ELU14575.1"/>
    </source>
</evidence>
<feature type="region of interest" description="Disordered" evidence="1">
    <location>
        <begin position="2455"/>
        <end position="2480"/>
    </location>
</feature>
<feature type="region of interest" description="Disordered" evidence="1">
    <location>
        <begin position="1237"/>
        <end position="1272"/>
    </location>
</feature>
<feature type="domain" description="Tudor" evidence="2">
    <location>
        <begin position="1111"/>
        <end position="1169"/>
    </location>
</feature>
<accession>R7VFW0</accession>
<name>R7VFW0_CAPTE</name>
<dbReference type="InterPro" id="IPR002999">
    <property type="entry name" value="Tudor"/>
</dbReference>
<dbReference type="OrthoDB" id="341421at2759"/>
<dbReference type="STRING" id="283909.R7VFW0"/>
<keyword evidence="5" id="KW-1185">Reference proteome</keyword>
<dbReference type="Gene3D" id="2.40.50.90">
    <property type="match status" value="13"/>
</dbReference>
<feature type="compositionally biased region" description="Low complexity" evidence="1">
    <location>
        <begin position="1034"/>
        <end position="1049"/>
    </location>
</feature>
<feature type="domain" description="Tudor" evidence="2">
    <location>
        <begin position="2735"/>
        <end position="2793"/>
    </location>
</feature>
<feature type="domain" description="Tudor" evidence="2">
    <location>
        <begin position="1966"/>
        <end position="2024"/>
    </location>
</feature>
<protein>
    <recommendedName>
        <fullName evidence="2">Tudor domain-containing protein</fullName>
    </recommendedName>
</protein>
<dbReference type="PROSITE" id="PS50304">
    <property type="entry name" value="TUDOR"/>
    <property type="match status" value="14"/>
</dbReference>
<dbReference type="EMBL" id="AMQN01000679">
    <property type="status" value="NOT_ANNOTATED_CDS"/>
    <property type="molecule type" value="Genomic_DNA"/>
</dbReference>
<feature type="compositionally biased region" description="Polar residues" evidence="1">
    <location>
        <begin position="1238"/>
        <end position="1250"/>
    </location>
</feature>
<dbReference type="InterPro" id="IPR050621">
    <property type="entry name" value="Tudor_domain_containing"/>
</dbReference>
<feature type="domain" description="Tudor" evidence="2">
    <location>
        <begin position="55"/>
        <end position="121"/>
    </location>
</feature>
<dbReference type="SMART" id="SM00333">
    <property type="entry name" value="TUDOR"/>
    <property type="match status" value="16"/>
</dbReference>
<gene>
    <name evidence="3" type="ORF">CAPTEDRAFT_226977</name>
</gene>
<evidence type="ECO:0000256" key="1">
    <source>
        <dbReference type="SAM" id="MobiDB-lite"/>
    </source>
</evidence>
<feature type="compositionally biased region" description="Acidic residues" evidence="1">
    <location>
        <begin position="2463"/>
        <end position="2475"/>
    </location>
</feature>
<reference evidence="4" key="3">
    <citation type="submission" date="2015-06" db="UniProtKB">
        <authorList>
            <consortium name="EnsemblMetazoa"/>
        </authorList>
    </citation>
    <scope>IDENTIFICATION</scope>
</reference>
<dbReference type="FunFam" id="2.30.30.140:FF:000018">
    <property type="entry name" value="Serine/threonine-protein kinase 31"/>
    <property type="match status" value="6"/>
</dbReference>
<dbReference type="InterPro" id="IPR014002">
    <property type="entry name" value="Agenet_dom_plant"/>
</dbReference>
<organism evidence="3">
    <name type="scientific">Capitella teleta</name>
    <name type="common">Polychaete worm</name>
    <dbReference type="NCBI Taxonomy" id="283909"/>
    <lineage>
        <taxon>Eukaryota</taxon>
        <taxon>Metazoa</taxon>
        <taxon>Spiralia</taxon>
        <taxon>Lophotrochozoa</taxon>
        <taxon>Annelida</taxon>
        <taxon>Polychaeta</taxon>
        <taxon>Sedentaria</taxon>
        <taxon>Scolecida</taxon>
        <taxon>Capitellidae</taxon>
        <taxon>Capitella</taxon>
    </lineage>
</organism>
<dbReference type="SUPFAM" id="SSF63748">
    <property type="entry name" value="Tudor/PWWP/MBT"/>
    <property type="match status" value="16"/>
</dbReference>
<sequence>MWSRGDTVQVCVTHCEASNSSRPCRVWAQVDFAGYDTLVELMSEFESSARLFQTPSSIADICCGQVVCAKYAVDNSWYRVQIKAVNDNDPLGIECFFVDYGNTEVVLLSDIVLPPPKYTQLPFLANAFIASHLAPKNGQRWSDEELRQMTEQLNNNEYTVKIVQEGGCDSPPAAMFFLGDNALESILESQGIGKYVKEGIPLSGTPSQAVESTGFSMDVGSDHDVCISFVNNDGSFFCQLLKNANDLDNVMCEIQRSQKIPLQNPSVGSMCLAICTSDNLPYRACIKTLNANSALVSYVDFGGEEELGSDSLFEIDPSLLRLPSQALLCRLNLADEYVLPKLIGLLAKYESKIPVAAKVVGLSKFHVVEVTDHSGFEPVQFRTMLLAGTPRKRTTSTGQFEEALTKGKTLVPPAETGMDADEEIFVTTILSPSKFFGQLTKYPSDELDVFQEKLQEYYAPGTAPSLSSVSPGDFCCAQFADDGLYYRARVLSECRGRWTVCYVDYGNEELKSADDLLVLDQHFCNLPCQGISCVLNEEFTVDDLESTFIEKELIVHILQKQQFDYKVSLPPCEKNAEFQQAMPNLFTTQASPKPKSAPVRQMNNVALRKLALDASSWHEVMVSHINDPCSICCQPADSAEALTSLMDAIVQYVETLPFTEMPSVPQLGSAVLAQFSADEGWYRARVTGVLSSGRYEVLFVDYGNHDTVTASAMRPITAELSELPCQAICCQMKGLAADAIWSPEEIDDLWEFVADKKLQVLLSEWDAREEKFCSEFFFKQGNINIIYGKKIGKLCRDFESCSPPPDPFRSGMRISTLQKPRAVAAAGPVMAYQQLNLQKNKYADWQVTYSVHPGLFWCQLFDSKLDELMEEILAEYNALQPTELCLPNPLPGQVCCAIYSEDSCWYRAIIKGVHQKTALVQFVDYGNEEERPTETLKILNQRFLRLPQQAFQANLVGVKPKGGQWSEAAIEKFEELVLDKKLVGAIVASHEDGSHDVELCSQDKLICEELIRCGFAEEEAEGGLDEPQPERRLSVSSTASSRSSVSTTRPDGLKAISLKPEQFVDVGIAHSVDPCRFWVQLSEQTSRLQHLMNRLESVYTALGPSDMTLPEVDVHLVVCAKFSEDENWYRAQVLAVQGNKVHLQYVDYGNDEWLTLDQIKQLKRAFLELPAQAVLCRLHGVEPREWTDNQLIKFEELTCDKNLVAIVQSGDPDAGYSVQLIDADQVNVAEQLMKPTLKPTSEAASRQSAPTPEPPVERASSIEPRRQRSQEPPLAWQPFSIADLESGSVHNVMVSWVNSPACFFIQLAEAASQLEQLSEELYDCYQAMKLNELTLHDSQIGQSCVAYYQADGNWYRGRLLSKDGMEAKVAYVDYGNMESVPMSKVKQIKPEFNALPAFAIECSLPGAEQVKWDKQKIKQFESLSSELVKCKIIHRDSNGYVVDLLSAKGQTISKEMGLASFKRPSQSPAVSPARPSSEAAASIPEHLNLQVGSSSQIEISNVTDLHHFNCQLVKQSSDVLSFQEKFEAHYSSGNAPNVGALKEGMIVAAKFTDDFWYRAKILSVESPSAATVKFLDYGNIDTVQKPLIKVLHPDFQKDPIYSFECSLSGLPSQCPAEMLDSFNDMLVDQQVSLTVNKKIGEKYEVSVRAPDGSDIKDALLNKHPVVSQRESNGPAAVPQATVSQTVAPRSQEVFLSSNPGLKVGSSFPVEISNVTHVNSFDCQLVKDLSTIEAFQLKFEAHYSSGNAPDVGALKEGMIVAAKFTDDFWYRAKILTVESPETATAKFLDYGNIDTIQKPLIKVLHEDFQKDPIYSFECSLSGLPSQCPDEMLDSFNEMVVSHQVTLTVNEKSQDIFSVSLQTIGGKDVKSSLLSAHPVKETDQGGQIESSEAAQVAQQPQAAAIDGEVSLSCNPVLKVGSSFPAEISNVVHINSFDCQLVKDLSTIEAFQLKFEAHYSSGNAPDVGALKEGMIVAAKFTDDFWYRAKILTVESPETATAKFLDYGNIDTIQKPLIKVLHEDFQKDPMYSFQCSLSGLPSQCPDDMITSFNDMVIGHQVTLTVDGTIGSTFGVSLKLSNGSDVASALLEAHPEAAIAVSEETPVLATQEEGKGEGIYITGVVSPTKFYIQRDADSDRVATMEEQLFDQYDPLPHVEGFKVEQGTLCCARSSADGGWYRGEVQSLQQAGKFSLLFVDYGITEMVAHSDLKCLSKEHQNQPFLATVCSLHGCCEPAEGWSADQVAAFEELAQGGDKCFIAEFHTDSVISLFDGAENVGAAFENAATVVFDPVKCPAGSVQVYVSHVESLDELYVQLVDNTETLDQLMEELEAQSAGLSSCSQLRVGTACAMQFSEDNAWYRARIQSLNGGSAKVQYIDYGNSEEVVSSGIKSLPSNMLIPPIALQCQLQGSSEVRDLSDQFLELVEEQELTAKFSGNQQPFTVALVSAEGGDILQCLKSSASSEAPAEPEEIQDEDSLPVEDTHEITESEPLVSCYADPEVIQGKQQVMVVHLTEEEVYVQLSKKSVDLEQILDHVDEHCQSADPLARVCAGLSCCAQHKGVWQRAEVRFCEGDAVTVQLIDIGMNVILAISDLRQIDADLVKVPRLALKCCLPQCDVDQLKEISQERLLTAELTGDVEPFSISFADLQTAEAMTVEEERAAVEEESALVNYHEAHDAENNADEVGHSEWITGEKRRVILSHIVSPSLFWCQRSGQDEKLAAMQDQLMEWCANQSPCEDVSLGDLCAAKFSEDDCWYRARVMLHQDDRIIVHFVDYGNFDHATVSELRPLSSTQAIAPWAALQCSLQGVAPHEGDTWSTDACSRFEELSIEKTLLAEASAIDDDGVQTVKLMDMGCCLAERLQQEGLALEAANTPPAPSLEAEALKFSRWEESYDAETSVCEGDVAPAASGEIIQQLNFEENEQAEVDAIPANDEACLGVGAGDSHCKDNSLKKSVSAVEEIEPYVGSLSPMSLQAGVSVGVHASNVISPVDFWCQSADSESLSALMDAMNEEGVYQDAPGTEPLEGLAFVAKYSQDQLWYRVTVQSVADEEIEVLFVDYGNVEIVESVQALRAEHAALPCQAFHCALHGVQAISEEWDEASLGRFEELMEEDKKFTLTVVEVAADRVWAQLREGDESVAELMVSGGYATKNEGPSSVEELVQSIIEGARNQLAEEDQAKEELSASAEDLPEDFAEDFTDEPADEQSFLEVSQCMDNSVGDLAESAITTSDDRPFPFLTFSEGDSIPIKILSALDPDNLLCQPLEFQQRLTELLEELTTEMTTSGVALTELQNGQPCAALFSGDRWLRATILSSCEEAVSVYSIDVGLTESVSSVYLLPQKFLALPEQALRCSLHGIKPAETAWSEDSGSTILDLCQADNVTASVISQDSGDLRLMVKISSNDKDVSESLVESELAVNAEVVASAADL</sequence>
<dbReference type="Pfam" id="PF00567">
    <property type="entry name" value="TUDOR"/>
    <property type="match status" value="16"/>
</dbReference>
<proteinExistence type="predicted"/>
<evidence type="ECO:0000313" key="4">
    <source>
        <dbReference type="EnsemblMetazoa" id="CapteP226977"/>
    </source>
</evidence>
<dbReference type="PANTHER" id="PTHR22948">
    <property type="entry name" value="TUDOR DOMAIN CONTAINING PROTEIN"/>
    <property type="match status" value="1"/>
</dbReference>
<evidence type="ECO:0000259" key="2">
    <source>
        <dbReference type="PROSITE" id="PS50304"/>
    </source>
</evidence>
<dbReference type="PANTHER" id="PTHR22948:SF29">
    <property type="entry name" value="FI02030P-RELATED"/>
    <property type="match status" value="1"/>
</dbReference>
<dbReference type="Gene3D" id="2.30.30.140">
    <property type="match status" value="16"/>
</dbReference>
<feature type="domain" description="Tudor" evidence="2">
    <location>
        <begin position="264"/>
        <end position="322"/>
    </location>
</feature>
<feature type="domain" description="Tudor" evidence="2">
    <location>
        <begin position="468"/>
        <end position="526"/>
    </location>
</feature>
<evidence type="ECO:0000313" key="5">
    <source>
        <dbReference type="Proteomes" id="UP000014760"/>
    </source>
</evidence>
<dbReference type="CDD" id="cd20379">
    <property type="entry name" value="Tudor_dTUD-like"/>
    <property type="match status" value="1"/>
</dbReference>
<feature type="domain" description="Tudor" evidence="2">
    <location>
        <begin position="2338"/>
        <end position="2396"/>
    </location>
</feature>
<feature type="domain" description="Tudor" evidence="2">
    <location>
        <begin position="1337"/>
        <end position="1395"/>
    </location>
</feature>
<reference evidence="5" key="1">
    <citation type="submission" date="2012-12" db="EMBL/GenBank/DDBJ databases">
        <authorList>
            <person name="Hellsten U."/>
            <person name="Grimwood J."/>
            <person name="Chapman J.A."/>
            <person name="Shapiro H."/>
            <person name="Aerts A."/>
            <person name="Otillar R.P."/>
            <person name="Terry A.Y."/>
            <person name="Boore J.L."/>
            <person name="Simakov O."/>
            <person name="Marletaz F."/>
            <person name="Cho S.-J."/>
            <person name="Edsinger-Gonzales E."/>
            <person name="Havlak P."/>
            <person name="Kuo D.-H."/>
            <person name="Larsson T."/>
            <person name="Lv J."/>
            <person name="Arendt D."/>
            <person name="Savage R."/>
            <person name="Osoegawa K."/>
            <person name="de Jong P."/>
            <person name="Lindberg D.R."/>
            <person name="Seaver E.C."/>
            <person name="Weisblat D.A."/>
            <person name="Putnam N.H."/>
            <person name="Grigoriev I.V."/>
            <person name="Rokhsar D.S."/>
        </authorList>
    </citation>
    <scope>NUCLEOTIDE SEQUENCE</scope>
    <source>
        <strain evidence="5">I ESC-2004</strain>
    </source>
</reference>
<feature type="domain" description="Tudor" evidence="2">
    <location>
        <begin position="664"/>
        <end position="723"/>
    </location>
</feature>
<feature type="domain" description="Tudor" evidence="2">
    <location>
        <begin position="2157"/>
        <end position="2216"/>
    </location>
</feature>
<dbReference type="OMA" id="CSQYIVL"/>
<feature type="region of interest" description="Disordered" evidence="1">
    <location>
        <begin position="1020"/>
        <end position="1050"/>
    </location>
</feature>
<feature type="domain" description="Tudor" evidence="2">
    <location>
        <begin position="3019"/>
        <end position="3077"/>
    </location>
</feature>
<dbReference type="EnsemblMetazoa" id="CapteT226977">
    <property type="protein sequence ID" value="CapteP226977"/>
    <property type="gene ID" value="CapteG226977"/>
</dbReference>
<feature type="domain" description="Tudor" evidence="2">
    <location>
        <begin position="1540"/>
        <end position="1598"/>
    </location>
</feature>
<feature type="domain" description="Tudor" evidence="2">
    <location>
        <begin position="888"/>
        <end position="946"/>
    </location>
</feature>